<dbReference type="EMBL" id="JBIAQY010000035">
    <property type="protein sequence ID" value="MFF3575017.1"/>
    <property type="molecule type" value="Genomic_DNA"/>
</dbReference>
<proteinExistence type="predicted"/>
<dbReference type="RefSeq" id="WP_387407042.1">
    <property type="nucleotide sequence ID" value="NZ_JBIAQY010000035.1"/>
</dbReference>
<gene>
    <name evidence="2" type="ORF">ACFYXQ_45500</name>
</gene>
<sequence>MATTKLGDAWCVWFVAPDRSLAVREIRTPTATIRTWATPLRALELTYPDYAELLRKADRELADMIRWDTRPEPKPQGTNVLRLPASKAEGA</sequence>
<name>A0ABW6SFB5_9NOCA</name>
<organism evidence="2 3">
    <name type="scientific">Nocardia jiangxiensis</name>
    <dbReference type="NCBI Taxonomy" id="282685"/>
    <lineage>
        <taxon>Bacteria</taxon>
        <taxon>Bacillati</taxon>
        <taxon>Actinomycetota</taxon>
        <taxon>Actinomycetes</taxon>
        <taxon>Mycobacteriales</taxon>
        <taxon>Nocardiaceae</taxon>
        <taxon>Nocardia</taxon>
    </lineage>
</organism>
<keyword evidence="3" id="KW-1185">Reference proteome</keyword>
<comment type="caution">
    <text evidence="2">The sequence shown here is derived from an EMBL/GenBank/DDBJ whole genome shotgun (WGS) entry which is preliminary data.</text>
</comment>
<protein>
    <submittedName>
        <fullName evidence="2">Uncharacterized protein</fullName>
    </submittedName>
</protein>
<feature type="region of interest" description="Disordered" evidence="1">
    <location>
        <begin position="69"/>
        <end position="91"/>
    </location>
</feature>
<evidence type="ECO:0000313" key="3">
    <source>
        <dbReference type="Proteomes" id="UP001601992"/>
    </source>
</evidence>
<dbReference type="Proteomes" id="UP001601992">
    <property type="component" value="Unassembled WGS sequence"/>
</dbReference>
<reference evidence="2 3" key="1">
    <citation type="submission" date="2024-10" db="EMBL/GenBank/DDBJ databases">
        <title>The Natural Products Discovery Center: Release of the First 8490 Sequenced Strains for Exploring Actinobacteria Biosynthetic Diversity.</title>
        <authorList>
            <person name="Kalkreuter E."/>
            <person name="Kautsar S.A."/>
            <person name="Yang D."/>
            <person name="Bader C.D."/>
            <person name="Teijaro C.N."/>
            <person name="Fluegel L."/>
            <person name="Davis C.M."/>
            <person name="Simpson J.R."/>
            <person name="Lauterbach L."/>
            <person name="Steele A.D."/>
            <person name="Gui C."/>
            <person name="Meng S."/>
            <person name="Li G."/>
            <person name="Viehrig K."/>
            <person name="Ye F."/>
            <person name="Su P."/>
            <person name="Kiefer A.F."/>
            <person name="Nichols A."/>
            <person name="Cepeda A.J."/>
            <person name="Yan W."/>
            <person name="Fan B."/>
            <person name="Jiang Y."/>
            <person name="Adhikari A."/>
            <person name="Zheng C.-J."/>
            <person name="Schuster L."/>
            <person name="Cowan T.M."/>
            <person name="Smanski M.J."/>
            <person name="Chevrette M.G."/>
            <person name="De Carvalho L.P.S."/>
            <person name="Shen B."/>
        </authorList>
    </citation>
    <scope>NUCLEOTIDE SEQUENCE [LARGE SCALE GENOMIC DNA]</scope>
    <source>
        <strain evidence="2 3">NPDC002593</strain>
    </source>
</reference>
<evidence type="ECO:0000313" key="2">
    <source>
        <dbReference type="EMBL" id="MFF3575017.1"/>
    </source>
</evidence>
<evidence type="ECO:0000256" key="1">
    <source>
        <dbReference type="SAM" id="MobiDB-lite"/>
    </source>
</evidence>
<accession>A0ABW6SFB5</accession>